<dbReference type="EMBL" id="JACQAY010000183">
    <property type="protein sequence ID" value="MBI3539776.1"/>
    <property type="molecule type" value="Genomic_DNA"/>
</dbReference>
<sequence>MVQLHLLWLPMLLSAVFVFVASSIIHMMLGYHAADYRHVPAEDDVMEALRKFNIPPGDYMVPRPESMKAMKDPAFMEKFKKGPRFMMTLFPPSDGGFAMQLVQWFIYSLVVSLIAAYVTGRALGPGAPYLKVFRFAGTTAFCCYAVGLWQDSIWYRRNWGTTLRYTFDGLVYAGLTAGTFGWLWPK</sequence>
<comment type="caution">
    <text evidence="2">The sequence shown here is derived from an EMBL/GenBank/DDBJ whole genome shotgun (WGS) entry which is preliminary data.</text>
</comment>
<dbReference type="Proteomes" id="UP000807850">
    <property type="component" value="Unassembled WGS sequence"/>
</dbReference>
<feature type="transmembrane region" description="Helical" evidence="1">
    <location>
        <begin position="7"/>
        <end position="29"/>
    </location>
</feature>
<keyword evidence="1" id="KW-0812">Transmembrane</keyword>
<evidence type="ECO:0000256" key="1">
    <source>
        <dbReference type="SAM" id="Phobius"/>
    </source>
</evidence>
<reference evidence="2" key="1">
    <citation type="submission" date="2020-07" db="EMBL/GenBank/DDBJ databases">
        <title>Huge and variable diversity of episymbiotic CPR bacteria and DPANN archaea in groundwater ecosystems.</title>
        <authorList>
            <person name="He C.Y."/>
            <person name="Keren R."/>
            <person name="Whittaker M."/>
            <person name="Farag I.F."/>
            <person name="Doudna J."/>
            <person name="Cate J.H.D."/>
            <person name="Banfield J.F."/>
        </authorList>
    </citation>
    <scope>NUCLEOTIDE SEQUENCE</scope>
    <source>
        <strain evidence="2">NC_groundwater_928_Pr1_S-0.2um_72_17</strain>
    </source>
</reference>
<feature type="transmembrane region" description="Helical" evidence="1">
    <location>
        <begin position="132"/>
        <end position="149"/>
    </location>
</feature>
<keyword evidence="1" id="KW-0472">Membrane</keyword>
<accession>A0A9D6L6Z7</accession>
<evidence type="ECO:0000313" key="2">
    <source>
        <dbReference type="EMBL" id="MBI3539776.1"/>
    </source>
</evidence>
<name>A0A9D6L6Z7_UNCEI</name>
<organism evidence="2 3">
    <name type="scientific">Eiseniibacteriota bacterium</name>
    <dbReference type="NCBI Taxonomy" id="2212470"/>
    <lineage>
        <taxon>Bacteria</taxon>
        <taxon>Candidatus Eiseniibacteriota</taxon>
    </lineage>
</organism>
<evidence type="ECO:0008006" key="4">
    <source>
        <dbReference type="Google" id="ProtNLM"/>
    </source>
</evidence>
<evidence type="ECO:0000313" key="3">
    <source>
        <dbReference type="Proteomes" id="UP000807850"/>
    </source>
</evidence>
<feature type="transmembrane region" description="Helical" evidence="1">
    <location>
        <begin position="169"/>
        <end position="185"/>
    </location>
</feature>
<keyword evidence="1" id="KW-1133">Transmembrane helix</keyword>
<dbReference type="AlphaFoldDB" id="A0A9D6L6Z7"/>
<feature type="transmembrane region" description="Helical" evidence="1">
    <location>
        <begin position="101"/>
        <end position="120"/>
    </location>
</feature>
<protein>
    <recommendedName>
        <fullName evidence="4">DUF1761 domain-containing protein</fullName>
    </recommendedName>
</protein>
<proteinExistence type="predicted"/>
<gene>
    <name evidence="2" type="ORF">HY076_05845</name>
</gene>